<feature type="compositionally biased region" description="Basic and acidic residues" evidence="1">
    <location>
        <begin position="119"/>
        <end position="131"/>
    </location>
</feature>
<feature type="region of interest" description="Disordered" evidence="1">
    <location>
        <begin position="113"/>
        <end position="133"/>
    </location>
</feature>
<dbReference type="AlphaFoldDB" id="A0AAN7UR92"/>
<proteinExistence type="predicted"/>
<evidence type="ECO:0000313" key="5">
    <source>
        <dbReference type="Proteomes" id="UP001305414"/>
    </source>
</evidence>
<feature type="chain" id="PRO_5042847718" evidence="3">
    <location>
        <begin position="19"/>
        <end position="197"/>
    </location>
</feature>
<name>A0AAN7UR92_9PEZI</name>
<feature type="compositionally biased region" description="Polar residues" evidence="1">
    <location>
        <begin position="50"/>
        <end position="79"/>
    </location>
</feature>
<evidence type="ECO:0000256" key="3">
    <source>
        <dbReference type="SAM" id="SignalP"/>
    </source>
</evidence>
<dbReference type="EMBL" id="JAWHQM010000037">
    <property type="protein sequence ID" value="KAK5633942.1"/>
    <property type="molecule type" value="Genomic_DNA"/>
</dbReference>
<evidence type="ECO:0000256" key="1">
    <source>
        <dbReference type="SAM" id="MobiDB-lite"/>
    </source>
</evidence>
<keyword evidence="2" id="KW-0472">Membrane</keyword>
<reference evidence="4 5" key="1">
    <citation type="submission" date="2023-10" db="EMBL/GenBank/DDBJ databases">
        <title>Draft genome sequence of Xylaria bambusicola isolate GMP-LS, the root and basal stem rot pathogen of sugarcane in Indonesia.</title>
        <authorList>
            <person name="Selvaraj P."/>
            <person name="Muralishankar V."/>
            <person name="Muruganantham S."/>
            <person name="Sp S."/>
            <person name="Haryani S."/>
            <person name="Lau K.J.X."/>
            <person name="Naqvi N.I."/>
        </authorList>
    </citation>
    <scope>NUCLEOTIDE SEQUENCE [LARGE SCALE GENOMIC DNA]</scope>
    <source>
        <strain evidence="4">GMP-LS</strain>
    </source>
</reference>
<keyword evidence="3" id="KW-0732">Signal</keyword>
<comment type="caution">
    <text evidence="4">The sequence shown here is derived from an EMBL/GenBank/DDBJ whole genome shotgun (WGS) entry which is preliminary data.</text>
</comment>
<feature type="signal peptide" evidence="3">
    <location>
        <begin position="1"/>
        <end position="18"/>
    </location>
</feature>
<dbReference type="PROSITE" id="PS51257">
    <property type="entry name" value="PROKAR_LIPOPROTEIN"/>
    <property type="match status" value="1"/>
</dbReference>
<dbReference type="Proteomes" id="UP001305414">
    <property type="component" value="Unassembled WGS sequence"/>
</dbReference>
<accession>A0AAN7UR92</accession>
<feature type="compositionally biased region" description="Basic residues" evidence="1">
    <location>
        <begin position="84"/>
        <end position="96"/>
    </location>
</feature>
<keyword evidence="2" id="KW-0812">Transmembrane</keyword>
<keyword evidence="2" id="KW-1133">Transmembrane helix</keyword>
<sequence>MKLSSALYFVAFSSCAVAAPISGGSGRADLSSFGRRQEPRMKSPIKVPFNTPSTASENSGSKAQGIQPSNSQHQLSSSGIAKPSPKKTSPKSKKPKPSSYLASLAQRLTSKSPFSDSSIVREETKASRGDWEPEATIVESETKASREATFWLPCFTGDKTIHYHRIRVNTDMLVVSLVLIFIAVVLVIELWRPVAAR</sequence>
<keyword evidence="5" id="KW-1185">Reference proteome</keyword>
<evidence type="ECO:0000256" key="2">
    <source>
        <dbReference type="SAM" id="Phobius"/>
    </source>
</evidence>
<feature type="region of interest" description="Disordered" evidence="1">
    <location>
        <begin position="20"/>
        <end position="100"/>
    </location>
</feature>
<organism evidence="4 5">
    <name type="scientific">Xylaria bambusicola</name>
    <dbReference type="NCBI Taxonomy" id="326684"/>
    <lineage>
        <taxon>Eukaryota</taxon>
        <taxon>Fungi</taxon>
        <taxon>Dikarya</taxon>
        <taxon>Ascomycota</taxon>
        <taxon>Pezizomycotina</taxon>
        <taxon>Sordariomycetes</taxon>
        <taxon>Xylariomycetidae</taxon>
        <taxon>Xylariales</taxon>
        <taxon>Xylariaceae</taxon>
        <taxon>Xylaria</taxon>
    </lineage>
</organism>
<feature type="transmembrane region" description="Helical" evidence="2">
    <location>
        <begin position="172"/>
        <end position="191"/>
    </location>
</feature>
<protein>
    <submittedName>
        <fullName evidence="4">Uncharacterized protein</fullName>
    </submittedName>
</protein>
<evidence type="ECO:0000313" key="4">
    <source>
        <dbReference type="EMBL" id="KAK5633942.1"/>
    </source>
</evidence>
<gene>
    <name evidence="4" type="ORF">RRF57_009656</name>
</gene>